<dbReference type="Pfam" id="PF15780">
    <property type="entry name" value="ASH"/>
    <property type="match status" value="1"/>
</dbReference>
<dbReference type="PANTHER" id="PTHR36842">
    <property type="entry name" value="PROTEIN TOLB HOMOLOG"/>
    <property type="match status" value="1"/>
</dbReference>
<dbReference type="InterPro" id="IPR031549">
    <property type="entry name" value="ASH"/>
</dbReference>
<feature type="compositionally biased region" description="Low complexity" evidence="7">
    <location>
        <begin position="861"/>
        <end position="870"/>
    </location>
</feature>
<evidence type="ECO:0000256" key="2">
    <source>
        <dbReference type="ARBA" id="ARBA00004496"/>
    </source>
</evidence>
<keyword evidence="6" id="KW-0966">Cell projection</keyword>
<dbReference type="NCBIfam" id="NF012200">
    <property type="entry name" value="choice_anch_D"/>
    <property type="match status" value="4"/>
</dbReference>
<feature type="domain" description="Abnormal spindle-like microcephaly-associated protein ASH" evidence="9">
    <location>
        <begin position="1638"/>
        <end position="1722"/>
    </location>
</feature>
<keyword evidence="4" id="KW-0963">Cytoplasm</keyword>
<dbReference type="InterPro" id="IPR053879">
    <property type="entry name" value="HYDIN_VesB_CFA65-like_Ig"/>
</dbReference>
<proteinExistence type="inferred from homology"/>
<comment type="similarity">
    <text evidence="3">Belongs to the TolB family.</text>
</comment>
<evidence type="ECO:0000256" key="3">
    <source>
        <dbReference type="ARBA" id="ARBA00009820"/>
    </source>
</evidence>
<comment type="subcellular location">
    <subcellularLocation>
        <location evidence="1">Cell projection</location>
        <location evidence="1">Cilium</location>
    </subcellularLocation>
    <subcellularLocation>
        <location evidence="2">Cytoplasm</location>
    </subcellularLocation>
</comment>
<keyword evidence="8" id="KW-0732">Signal</keyword>
<dbReference type="RefSeq" id="WP_205121555.1">
    <property type="nucleotide sequence ID" value="NZ_JAFBCM010000001.1"/>
</dbReference>
<dbReference type="Gene3D" id="2.60.40.10">
    <property type="entry name" value="Immunoglobulins"/>
    <property type="match status" value="5"/>
</dbReference>
<reference evidence="12" key="1">
    <citation type="journal article" date="2019" name="Int. J. Syst. Evol. Microbiol.">
        <title>The Global Catalogue of Microorganisms (GCM) 10K type strain sequencing project: providing services to taxonomists for standard genome sequencing and annotation.</title>
        <authorList>
            <consortium name="The Broad Institute Genomics Platform"/>
            <consortium name="The Broad Institute Genome Sequencing Center for Infectious Disease"/>
            <person name="Wu L."/>
            <person name="Ma J."/>
        </authorList>
    </citation>
    <scope>NUCLEOTIDE SEQUENCE [LARGE SCALE GENOMIC DNA]</scope>
    <source>
        <strain evidence="12">CGMCC 4.7241</strain>
    </source>
</reference>
<dbReference type="InterPro" id="IPR011042">
    <property type="entry name" value="6-blade_b-propeller_TolB-like"/>
</dbReference>
<evidence type="ECO:0000256" key="1">
    <source>
        <dbReference type="ARBA" id="ARBA00004138"/>
    </source>
</evidence>
<dbReference type="Proteomes" id="UP001595699">
    <property type="component" value="Unassembled WGS sequence"/>
</dbReference>
<feature type="region of interest" description="Disordered" evidence="7">
    <location>
        <begin position="897"/>
        <end position="917"/>
    </location>
</feature>
<evidence type="ECO:0000256" key="7">
    <source>
        <dbReference type="SAM" id="MobiDB-lite"/>
    </source>
</evidence>
<name>A0ABV7YIM2_9ACTN</name>
<evidence type="ECO:0000313" key="12">
    <source>
        <dbReference type="Proteomes" id="UP001595699"/>
    </source>
</evidence>
<feature type="region of interest" description="Disordered" evidence="7">
    <location>
        <begin position="841"/>
        <end position="880"/>
    </location>
</feature>
<dbReference type="EMBL" id="JBHRZH010000033">
    <property type="protein sequence ID" value="MFC3764797.1"/>
    <property type="molecule type" value="Genomic_DNA"/>
</dbReference>
<evidence type="ECO:0000259" key="10">
    <source>
        <dbReference type="Pfam" id="PF22544"/>
    </source>
</evidence>
<evidence type="ECO:0000256" key="8">
    <source>
        <dbReference type="SAM" id="SignalP"/>
    </source>
</evidence>
<protein>
    <submittedName>
        <fullName evidence="11">Choice-of-anchor D domain-containing protein</fullName>
    </submittedName>
</protein>
<dbReference type="InterPro" id="IPR013783">
    <property type="entry name" value="Ig-like_fold"/>
</dbReference>
<feature type="domain" description="HYDIN/VesB/CFA65-like Ig-like" evidence="10">
    <location>
        <begin position="1521"/>
        <end position="1606"/>
    </location>
</feature>
<keyword evidence="5" id="KW-0969">Cilium</keyword>
<feature type="signal peptide" evidence="8">
    <location>
        <begin position="1"/>
        <end position="25"/>
    </location>
</feature>
<accession>A0ABV7YIM2</accession>
<sequence>MSATALSCAVVATVLVPLAQPTAIAAEPPTILLGSPDLQRELSDAVLSADGRQVGFLSKFGDTPSNYEVRDLLQGTTTAVPTGVAGEVETATMSGSGRLLSFTVGPTTGTGPQTLFAVDREAPSDSQVHQVTGTTNDLPYLRMGGCVSGLRSCPEISEDGSTLVAGVYQSIQSPSLELTLGDGTVVGNPDGGFFEPIIDFSGDTGTTAELHVEAREPVVFPETGPQLSGDSIFELGTSTAPCSGPLAAGQQCTVVVSTRPVFCFEETARFGQLRLPGATPAGQTAISLLVDCPPAGGDLLTAAGPAATARCSGGAVYDGPAPTTPRDPHEGRLGEQVVSVGQSGVGGLQQFSVQVTADLSTPTTVNLETDAACPFKLVVPKSQPADACQPGGSLEPGASCVAYVEFKATEIAPYAGELVAGATRYRLVASGSGSYVAAWRDPSGQGNFAAAGPPRIVSVTGPDGTPMDGSDPSVSSDGRWVAFTSSSKLGRPAGDTTNRQVYVHDTNADGAGGHGQTVIASMLPDGRLLPSASRPSLSGDGSRVAYADTHEFEPEPIEFRQVYVRDLPAQRTIVASSSPTGADGDDYSDSPVLSNDGRSVVYQSTSRNLMPDPLPGDAGVWQVYVRDVDPDFAGGRGVNQLMSVTDTGGAAPGTGAYRPAVNANGSVVAFHSDAQLTADDVESDPMTDVYVSTRAGELSASPASFDFGQVPVKTKSTPRVVTITNAGGPATIGEVGIDPPFQIASDQCSNTSLRGGESCAIGVTFAPTQVGARDSQLYVPGPPGTEAVSVALTGTGTSDATTPGETKLVSVDDDPSSIIANSAPSISNDGRYVAFQSLAPSGSDGGALDKNARGPKQPKIVKGSKGVPAKKAPKGGPPRSAVVEALTGDAIHLRDQATGTTERLSPPEHVPYGRPDVSGNAQLVSYLGMTRDENGNALDRTANVYAVNRQNPAAPVVRAVSGTPTDLPYQRTNAYCAFPGCDPRLSDDGTSVVFSARQSWYSQSLSLQVPYQGGLTPWDLVDFAPTESGATPYTQQVTVVAHDAVEFAGGPVVDAAEGAFRINGTTCGASLAAGQSCTIDLEFVGPRCGETFVGTLRTQGRIPAGQTAVALVGSRRCGAVIRANPEKLDEVKPGVDAPNCAAIPAPATAPSPTTGGTTPIGNVEADSAHTEIGKTDYVGLVVTNTSPDPGGLNFETPQCGMAFVTPGQPSPEYPTCTDGQQLAAGASCAAYVGFKPETVGTVLANLTLGGTQYKVHRFIGTADRDLVLMRRDPSGTGDFAGAGSPASEIVSLDGNGAPMNGETPVVSGDGRYVGFLSEDPVGRDTDDGNWQLYLRDRTAKTTKLVSLLPDGTLDEFGAIAPSISRDGSRIAFQAGPRGEGPTPPYSQIYVRDLGSARTVLASAAFDDPGTRGNSDSYDPALSDDGTTVAFSSLAENLVDQPGNGRTAIYVREVERDFAGDSPRDNEIVSLTNEGRVVGGSSYRPAVNDDGAFVAFGSTGALVPEDTDEGAWDVYVRRRFAQLVVEPPALDFGKVKVGESSGPKRVTVRNTGSGPADIGTVTAAAPFAPGAETCAKLRRGKSCSVDATFAPTAEGTFSGALNVPVSQGYLSLPPIGVTLAGVGEVPTVPPVPTAAYSVSPASVDFGDVTLGKEAAPASLTVKNTGQVPLAMTVATESDGDIGDYAADGTPCAVVMPAQSCVVPVRFAPRAEGTRTGAVTFTADAQDPTAKDPAPVDVSLTGTGAEPATGPTKVAAMTVTPVSLAFPAGILNLAGAPKRVVVRNVGDVPLAVAGEVRSGATEFYSRSASCLILLPGKQCTVDVRFAPRALGARVGALTVLAASIDPLVVSPFPVQVGLTGTTKQPKLVLDPTVGRPGQVTMVRGENFPPTQQIALSWQPGLGTAVAKPDAAGTFTVPMLVYRRDMLGDRILAAAIPSLLAPTLSDPYLVEPLSSQPPGFFFRW</sequence>
<dbReference type="InterPro" id="IPR011659">
    <property type="entry name" value="WD40"/>
</dbReference>
<dbReference type="Pfam" id="PF07676">
    <property type="entry name" value="PD40"/>
    <property type="match status" value="2"/>
</dbReference>
<keyword evidence="12" id="KW-1185">Reference proteome</keyword>
<evidence type="ECO:0000256" key="4">
    <source>
        <dbReference type="ARBA" id="ARBA00022490"/>
    </source>
</evidence>
<organism evidence="11 12">
    <name type="scientific">Tenggerimyces flavus</name>
    <dbReference type="NCBI Taxonomy" id="1708749"/>
    <lineage>
        <taxon>Bacteria</taxon>
        <taxon>Bacillati</taxon>
        <taxon>Actinomycetota</taxon>
        <taxon>Actinomycetes</taxon>
        <taxon>Propionibacteriales</taxon>
        <taxon>Nocardioidaceae</taxon>
        <taxon>Tenggerimyces</taxon>
    </lineage>
</organism>
<dbReference type="Gene3D" id="2.120.10.30">
    <property type="entry name" value="TolB, C-terminal domain"/>
    <property type="match status" value="1"/>
</dbReference>
<evidence type="ECO:0000256" key="5">
    <source>
        <dbReference type="ARBA" id="ARBA00023069"/>
    </source>
</evidence>
<gene>
    <name evidence="11" type="ORF">ACFOUW_28430</name>
</gene>
<evidence type="ECO:0000256" key="6">
    <source>
        <dbReference type="ARBA" id="ARBA00023273"/>
    </source>
</evidence>
<dbReference type="SUPFAM" id="SSF82171">
    <property type="entry name" value="DPP6 N-terminal domain-like"/>
    <property type="match status" value="2"/>
</dbReference>
<comment type="caution">
    <text evidence="11">The sequence shown here is derived from an EMBL/GenBank/DDBJ whole genome shotgun (WGS) entry which is preliminary data.</text>
</comment>
<dbReference type="Pfam" id="PF22544">
    <property type="entry name" value="HYDIN_VesB_CFA65-like_Ig"/>
    <property type="match status" value="1"/>
</dbReference>
<feature type="region of interest" description="Disordered" evidence="7">
    <location>
        <begin position="575"/>
        <end position="595"/>
    </location>
</feature>
<evidence type="ECO:0000259" key="9">
    <source>
        <dbReference type="Pfam" id="PF15780"/>
    </source>
</evidence>
<feature type="chain" id="PRO_5045062097" evidence="8">
    <location>
        <begin position="26"/>
        <end position="1961"/>
    </location>
</feature>
<evidence type="ECO:0000313" key="11">
    <source>
        <dbReference type="EMBL" id="MFC3764797.1"/>
    </source>
</evidence>